<comment type="caution">
    <text evidence="1">The sequence shown here is derived from an EMBL/GenBank/DDBJ whole genome shotgun (WGS) entry which is preliminary data.</text>
</comment>
<dbReference type="RefSeq" id="WP_378587203.1">
    <property type="nucleotide sequence ID" value="NZ_JBHSKD010000004.1"/>
</dbReference>
<name>A0ABW0BFT3_9ACTN</name>
<dbReference type="EMBL" id="JBHSKD010000004">
    <property type="protein sequence ID" value="MFC5175823.1"/>
    <property type="molecule type" value="Genomic_DNA"/>
</dbReference>
<sequence>MHVERTFTVPRPVDAVFDYLSDFTSTNDWDPGTVETRRTAGDGGLGTTYRNISEFMGRRTELQYETVAHERPTTVQFRGRNKQATTRDTLTFAPSASGSGTTVHYRADFDFGTLGNLVAPILLRRKLEKLADEVQAEMERVIPEKVDA</sequence>
<dbReference type="SUPFAM" id="SSF55961">
    <property type="entry name" value="Bet v1-like"/>
    <property type="match status" value="1"/>
</dbReference>
<evidence type="ECO:0000313" key="2">
    <source>
        <dbReference type="Proteomes" id="UP001596087"/>
    </source>
</evidence>
<dbReference type="InterPro" id="IPR019587">
    <property type="entry name" value="Polyketide_cyclase/dehydratase"/>
</dbReference>
<gene>
    <name evidence="1" type="ORF">ACFPGP_04005</name>
</gene>
<proteinExistence type="predicted"/>
<dbReference type="Proteomes" id="UP001596087">
    <property type="component" value="Unassembled WGS sequence"/>
</dbReference>
<dbReference type="InterPro" id="IPR023393">
    <property type="entry name" value="START-like_dom_sf"/>
</dbReference>
<evidence type="ECO:0000313" key="1">
    <source>
        <dbReference type="EMBL" id="MFC5175823.1"/>
    </source>
</evidence>
<accession>A0ABW0BFT3</accession>
<keyword evidence="2" id="KW-1185">Reference proteome</keyword>
<dbReference type="Gene3D" id="3.30.530.20">
    <property type="match status" value="1"/>
</dbReference>
<dbReference type="Pfam" id="PF10604">
    <property type="entry name" value="Polyketide_cyc2"/>
    <property type="match status" value="1"/>
</dbReference>
<reference evidence="2" key="1">
    <citation type="journal article" date="2019" name="Int. J. Syst. Evol. Microbiol.">
        <title>The Global Catalogue of Microorganisms (GCM) 10K type strain sequencing project: providing services to taxonomists for standard genome sequencing and annotation.</title>
        <authorList>
            <consortium name="The Broad Institute Genomics Platform"/>
            <consortium name="The Broad Institute Genome Sequencing Center for Infectious Disease"/>
            <person name="Wu L."/>
            <person name="Ma J."/>
        </authorList>
    </citation>
    <scope>NUCLEOTIDE SEQUENCE [LARGE SCALE GENOMIC DNA]</scope>
    <source>
        <strain evidence="2">DFY41</strain>
    </source>
</reference>
<organism evidence="1 2">
    <name type="scientific">Nocardioides taihuensis</name>
    <dbReference type="NCBI Taxonomy" id="1835606"/>
    <lineage>
        <taxon>Bacteria</taxon>
        <taxon>Bacillati</taxon>
        <taxon>Actinomycetota</taxon>
        <taxon>Actinomycetes</taxon>
        <taxon>Propionibacteriales</taxon>
        <taxon>Nocardioidaceae</taxon>
        <taxon>Nocardioides</taxon>
    </lineage>
</organism>
<protein>
    <submittedName>
        <fullName evidence="1">SRPBCC family protein</fullName>
    </submittedName>
</protein>